<evidence type="ECO:0000313" key="1">
    <source>
        <dbReference type="EMBL" id="SMY30546.1"/>
    </source>
</evidence>
<sequence>MCPVENATPRKTTMPVAKPTPLLDLDAAAAPPSESTLSNISPSLPFYTELFYLDSLLPYDNFSDVIGPTAESAAESPPAQKFLRVAAARVEAPSTPVLDDGTDAIGKDTGMQ</sequence>
<gene>
    <name evidence="1" type="ORF">ZT1A5_G12000</name>
</gene>
<name>A0A1Y6M1T5_ZYMTR</name>
<organism evidence="1 2">
    <name type="scientific">Zymoseptoria tritici ST99CH_1A5</name>
    <dbReference type="NCBI Taxonomy" id="1276529"/>
    <lineage>
        <taxon>Eukaryota</taxon>
        <taxon>Fungi</taxon>
        <taxon>Dikarya</taxon>
        <taxon>Ascomycota</taxon>
        <taxon>Pezizomycotina</taxon>
        <taxon>Dothideomycetes</taxon>
        <taxon>Dothideomycetidae</taxon>
        <taxon>Mycosphaerellales</taxon>
        <taxon>Mycosphaerellaceae</taxon>
        <taxon>Zymoseptoria</taxon>
    </lineage>
</organism>
<dbReference type="EMBL" id="LT882695">
    <property type="protein sequence ID" value="SMY30546.1"/>
    <property type="molecule type" value="Genomic_DNA"/>
</dbReference>
<accession>A0A1Y6M1T5</accession>
<evidence type="ECO:0000313" key="2">
    <source>
        <dbReference type="Proteomes" id="UP000215453"/>
    </source>
</evidence>
<proteinExistence type="predicted"/>
<protein>
    <submittedName>
        <fullName evidence="1">Uncharacterized protein</fullName>
    </submittedName>
</protein>
<dbReference type="AlphaFoldDB" id="A0A1Y6M1T5"/>
<dbReference type="Proteomes" id="UP000215453">
    <property type="component" value="Chromosome 20"/>
</dbReference>
<reference evidence="1 2" key="1">
    <citation type="submission" date="2016-10" db="EMBL/GenBank/DDBJ databases">
        <authorList>
            <person name="Varghese N."/>
        </authorList>
    </citation>
    <scope>NUCLEOTIDE SEQUENCE [LARGE SCALE GENOMIC DNA]</scope>
</reference>